<comment type="caution">
    <text evidence="1">The sequence shown here is derived from an EMBL/GenBank/DDBJ whole genome shotgun (WGS) entry which is preliminary data.</text>
</comment>
<dbReference type="AlphaFoldDB" id="A0ABC9U1N7"/>
<sequence>MYFSPARYILNKFLYYIKFFYSLYSFQKISNCLFPHVFLSIIQFSFNFI</sequence>
<gene>
    <name evidence="1" type="ORF">CLOSYM_00950</name>
</gene>
<accession>A0ABC9U1N7</accession>
<reference evidence="1 2" key="1">
    <citation type="submission" date="2013-07" db="EMBL/GenBank/DDBJ databases">
        <authorList>
            <person name="Weinstock G."/>
            <person name="Sodergren E."/>
            <person name="Wylie T."/>
            <person name="Fulton L."/>
            <person name="Fulton R."/>
            <person name="Fronick C."/>
            <person name="O'Laughlin M."/>
            <person name="Godfrey J."/>
            <person name="Miner T."/>
            <person name="Herter B."/>
            <person name="Appelbaum E."/>
            <person name="Cordes M."/>
            <person name="Lek S."/>
            <person name="Wollam A."/>
            <person name="Pepin K.H."/>
            <person name="Palsikar V.B."/>
            <person name="Mitreva M."/>
            <person name="Wilson R.K."/>
        </authorList>
    </citation>
    <scope>NUCLEOTIDE SEQUENCE [LARGE SCALE GENOMIC DNA]</scope>
    <source>
        <strain evidence="1 2">ATCC 14940</strain>
    </source>
</reference>
<name>A0ABC9U1N7_CLOSY</name>
<evidence type="ECO:0000313" key="1">
    <source>
        <dbReference type="EMBL" id="ERI79357.1"/>
    </source>
</evidence>
<protein>
    <submittedName>
        <fullName evidence="1">Uncharacterized protein</fullName>
    </submittedName>
</protein>
<organism evidence="1 2">
    <name type="scientific">[Clostridium] symbiosum ATCC 14940</name>
    <dbReference type="NCBI Taxonomy" id="411472"/>
    <lineage>
        <taxon>Bacteria</taxon>
        <taxon>Bacillati</taxon>
        <taxon>Bacillota</taxon>
        <taxon>Clostridia</taxon>
        <taxon>Lachnospirales</taxon>
        <taxon>Lachnospiraceae</taxon>
        <taxon>Otoolea</taxon>
    </lineage>
</organism>
<dbReference type="EMBL" id="AWSU01000077">
    <property type="protein sequence ID" value="ERI79357.1"/>
    <property type="molecule type" value="Genomic_DNA"/>
</dbReference>
<proteinExistence type="predicted"/>
<dbReference type="Proteomes" id="UP000016491">
    <property type="component" value="Unassembled WGS sequence"/>
</dbReference>
<evidence type="ECO:0000313" key="2">
    <source>
        <dbReference type="Proteomes" id="UP000016491"/>
    </source>
</evidence>